<sequence length="316" mass="36133">MSSPSIDVTMKTSLDQLSQNLADLCLPLDNEVPELNEVPSPLSFLRDWCGPNKPFVVRGAASNWQAVKQWNPDNFRKRFGDKILSVAVTPNGYADAINGNYFVLPEERKMHFAKFLDIIEEPDKHNGIFYIQKQNSNLTEEFPELLDGVPADIPWMSEALNKTPDAINFWMGDGRAVTSLHKDHYENVYFVISGYKDILLLPPGARPWIPHRFYPTATYAEEGGRFELRPDSEGEPVPWADWAPPAEGQEVPPGQPRPVHCRLHAGDMLYLPSLWFHHLRQSHGCIAVNYWYDMEFDVKYCYFKFLESLSTATVDK</sequence>
<evidence type="ECO:0000313" key="3">
    <source>
        <dbReference type="Proteomes" id="UP000440578"/>
    </source>
</evidence>
<comment type="caution">
    <text evidence="2">The sequence shown here is derived from an EMBL/GenBank/DDBJ whole genome shotgun (WGS) entry which is preliminary data.</text>
</comment>
<feature type="domain" description="JmjC" evidence="1">
    <location>
        <begin position="131"/>
        <end position="307"/>
    </location>
</feature>
<proteinExistence type="predicted"/>
<dbReference type="InterPro" id="IPR003347">
    <property type="entry name" value="JmjC_dom"/>
</dbReference>
<dbReference type="SMART" id="SM00558">
    <property type="entry name" value="JmjC"/>
    <property type="match status" value="1"/>
</dbReference>
<dbReference type="Pfam" id="PF13621">
    <property type="entry name" value="Cupin_8"/>
    <property type="match status" value="1"/>
</dbReference>
<dbReference type="SUPFAM" id="SSF51197">
    <property type="entry name" value="Clavaminate synthase-like"/>
    <property type="match status" value="1"/>
</dbReference>
<dbReference type="Proteomes" id="UP000440578">
    <property type="component" value="Unassembled WGS sequence"/>
</dbReference>
<organism evidence="2 3">
    <name type="scientific">Amphibalanus amphitrite</name>
    <name type="common">Striped barnacle</name>
    <name type="synonym">Balanus amphitrite</name>
    <dbReference type="NCBI Taxonomy" id="1232801"/>
    <lineage>
        <taxon>Eukaryota</taxon>
        <taxon>Metazoa</taxon>
        <taxon>Ecdysozoa</taxon>
        <taxon>Arthropoda</taxon>
        <taxon>Crustacea</taxon>
        <taxon>Multicrustacea</taxon>
        <taxon>Cirripedia</taxon>
        <taxon>Thoracica</taxon>
        <taxon>Thoracicalcarea</taxon>
        <taxon>Balanomorpha</taxon>
        <taxon>Balanoidea</taxon>
        <taxon>Balanidae</taxon>
        <taxon>Amphibalaninae</taxon>
        <taxon>Amphibalanus</taxon>
    </lineage>
</organism>
<evidence type="ECO:0000313" key="2">
    <source>
        <dbReference type="EMBL" id="KAF0307687.1"/>
    </source>
</evidence>
<keyword evidence="3" id="KW-1185">Reference proteome</keyword>
<dbReference type="EMBL" id="VIIS01000552">
    <property type="protein sequence ID" value="KAF0307687.1"/>
    <property type="molecule type" value="Genomic_DNA"/>
</dbReference>
<gene>
    <name evidence="2" type="primary">Jmjd7_1</name>
    <name evidence="2" type="ORF">FJT64_021017</name>
</gene>
<dbReference type="OrthoDB" id="415358at2759"/>
<evidence type="ECO:0000259" key="1">
    <source>
        <dbReference type="PROSITE" id="PS51184"/>
    </source>
</evidence>
<protein>
    <submittedName>
        <fullName evidence="2">JmjC domain-containing protein 7</fullName>
    </submittedName>
</protein>
<dbReference type="InterPro" id="IPR014710">
    <property type="entry name" value="RmlC-like_jellyroll"/>
</dbReference>
<dbReference type="PANTHER" id="PTHR12461">
    <property type="entry name" value="HYPOXIA-INDUCIBLE FACTOR 1 ALPHA INHIBITOR-RELATED"/>
    <property type="match status" value="1"/>
</dbReference>
<dbReference type="PROSITE" id="PS51184">
    <property type="entry name" value="JMJC"/>
    <property type="match status" value="1"/>
</dbReference>
<dbReference type="AlphaFoldDB" id="A0A6A4WJW1"/>
<dbReference type="Gene3D" id="2.60.120.10">
    <property type="entry name" value="Jelly Rolls"/>
    <property type="match status" value="1"/>
</dbReference>
<dbReference type="InterPro" id="IPR041667">
    <property type="entry name" value="Cupin_8"/>
</dbReference>
<reference evidence="2 3" key="1">
    <citation type="submission" date="2019-07" db="EMBL/GenBank/DDBJ databases">
        <title>Draft genome assembly of a fouling barnacle, Amphibalanus amphitrite (Darwin, 1854): The first reference genome for Thecostraca.</title>
        <authorList>
            <person name="Kim W."/>
        </authorList>
    </citation>
    <scope>NUCLEOTIDE SEQUENCE [LARGE SCALE GENOMIC DNA]</scope>
    <source>
        <strain evidence="2">SNU_AA5</strain>
        <tissue evidence="2">Soma without cirri and trophi</tissue>
    </source>
</reference>
<dbReference type="PANTHER" id="PTHR12461:SF99">
    <property type="entry name" value="BIFUNCTIONAL PEPTIDASE AND (3S)-LYSYL HYDROXYLASE JMJD7"/>
    <property type="match status" value="1"/>
</dbReference>
<name>A0A6A4WJW1_AMPAM</name>
<accession>A0A6A4WJW1</accession>